<dbReference type="InterPro" id="IPR036291">
    <property type="entry name" value="NAD(P)-bd_dom_sf"/>
</dbReference>
<evidence type="ECO:0000313" key="2">
    <source>
        <dbReference type="EMBL" id="QNO53211.1"/>
    </source>
</evidence>
<evidence type="ECO:0000259" key="1">
    <source>
        <dbReference type="Pfam" id="PF03721"/>
    </source>
</evidence>
<reference evidence="2" key="1">
    <citation type="submission" date="2020-06" db="EMBL/GenBank/DDBJ databases">
        <title>Unique genomic features of the anaerobic methanotrophic archaea.</title>
        <authorList>
            <person name="Chadwick G.L."/>
            <person name="Skennerton C.T."/>
            <person name="Laso-Perez R."/>
            <person name="Leu A.O."/>
            <person name="Speth D.R."/>
            <person name="Yu H."/>
            <person name="Morgan-Lang C."/>
            <person name="Hatzenpichler R."/>
            <person name="Goudeau D."/>
            <person name="Malmstrom R."/>
            <person name="Brazelton W.J."/>
            <person name="Woyke T."/>
            <person name="Hallam S.J."/>
            <person name="Tyson G.W."/>
            <person name="Wegener G."/>
            <person name="Boetius A."/>
            <person name="Orphan V."/>
        </authorList>
    </citation>
    <scope>NUCLEOTIDE SEQUENCE</scope>
</reference>
<organism evidence="2">
    <name type="scientific">Candidatus Methanophagaceae archaeon ANME-1 ERB6</name>
    <dbReference type="NCBI Taxonomy" id="2759912"/>
    <lineage>
        <taxon>Archaea</taxon>
        <taxon>Methanobacteriati</taxon>
        <taxon>Methanobacteriota</taxon>
        <taxon>Stenosarchaea group</taxon>
        <taxon>Methanomicrobia</taxon>
        <taxon>Candidatus Methanophagales</taxon>
        <taxon>Candidatus Methanophagaceae</taxon>
    </lineage>
</organism>
<dbReference type="Pfam" id="PF03721">
    <property type="entry name" value="UDPG_MGDP_dh_N"/>
    <property type="match status" value="1"/>
</dbReference>
<dbReference type="AlphaFoldDB" id="A0A7G9YYX7"/>
<dbReference type="EMBL" id="MT631534">
    <property type="protein sequence ID" value="QNO53211.1"/>
    <property type="molecule type" value="Genomic_DNA"/>
</dbReference>
<gene>
    <name evidence="2" type="ORF">HNLOENAD_00011</name>
</gene>
<dbReference type="PANTHER" id="PTHR43750">
    <property type="entry name" value="UDP-GLUCOSE 6-DEHYDROGENASE TUAD"/>
    <property type="match status" value="1"/>
</dbReference>
<dbReference type="InterPro" id="IPR001732">
    <property type="entry name" value="UDP-Glc/GDP-Man_DH_N"/>
</dbReference>
<dbReference type="SUPFAM" id="SSF51735">
    <property type="entry name" value="NAD(P)-binding Rossmann-fold domains"/>
    <property type="match status" value="1"/>
</dbReference>
<dbReference type="PANTHER" id="PTHR43750:SF3">
    <property type="entry name" value="UDP-GLUCOSE 6-DEHYDROGENASE TUAD"/>
    <property type="match status" value="1"/>
</dbReference>
<feature type="domain" description="UDP-glucose/GDP-mannose dehydrogenase N-terminal" evidence="1">
    <location>
        <begin position="46"/>
        <end position="125"/>
    </location>
</feature>
<dbReference type="GO" id="GO:0016616">
    <property type="term" value="F:oxidoreductase activity, acting on the CH-OH group of donors, NAD or NADP as acceptor"/>
    <property type="evidence" value="ECO:0007669"/>
    <property type="project" value="InterPro"/>
</dbReference>
<protein>
    <recommendedName>
        <fullName evidence="1">UDP-glucose/GDP-mannose dehydrogenase N-terminal domain-containing protein</fullName>
    </recommendedName>
</protein>
<accession>A0A7G9YYX7</accession>
<name>A0A7G9YYX7_9EURY</name>
<sequence length="166" mass="18241">MRGNENKMAKISIIGSGWVGTIIGKGFSELGYEVIFYDIEDKNLPNFTRDINYAIGASSVSFICVPTPTVKGEIYLTPIKDAAENIGKALSKKSDYHVVVVKSTVVPKTTENVVIPILEKYSGKEAGRSPKAVSVKALQSKGFFWRLHESGVSDGNCRYMEFGQRL</sequence>
<dbReference type="GO" id="GO:0051287">
    <property type="term" value="F:NAD binding"/>
    <property type="evidence" value="ECO:0007669"/>
    <property type="project" value="InterPro"/>
</dbReference>
<proteinExistence type="predicted"/>
<dbReference type="Gene3D" id="3.40.50.720">
    <property type="entry name" value="NAD(P)-binding Rossmann-like Domain"/>
    <property type="match status" value="2"/>
</dbReference>